<organism evidence="5 6">
    <name type="scientific">Bondarzewia mesenterica</name>
    <dbReference type="NCBI Taxonomy" id="1095465"/>
    <lineage>
        <taxon>Eukaryota</taxon>
        <taxon>Fungi</taxon>
        <taxon>Dikarya</taxon>
        <taxon>Basidiomycota</taxon>
        <taxon>Agaricomycotina</taxon>
        <taxon>Agaricomycetes</taxon>
        <taxon>Russulales</taxon>
        <taxon>Bondarzewiaceae</taxon>
        <taxon>Bondarzewia</taxon>
    </lineage>
</organism>
<evidence type="ECO:0000256" key="3">
    <source>
        <dbReference type="PROSITE-ProRule" id="PRU00221"/>
    </source>
</evidence>
<feature type="compositionally biased region" description="Acidic residues" evidence="4">
    <location>
        <begin position="467"/>
        <end position="479"/>
    </location>
</feature>
<dbReference type="GO" id="GO:0045717">
    <property type="term" value="P:negative regulation of fatty acid biosynthetic process"/>
    <property type="evidence" value="ECO:0007669"/>
    <property type="project" value="TreeGrafter"/>
</dbReference>
<dbReference type="OrthoDB" id="4869960at2759"/>
<evidence type="ECO:0000256" key="4">
    <source>
        <dbReference type="SAM" id="MobiDB-lite"/>
    </source>
</evidence>
<feature type="compositionally biased region" description="Acidic residues" evidence="4">
    <location>
        <begin position="449"/>
        <end position="458"/>
    </location>
</feature>
<comment type="caution">
    <text evidence="5">The sequence shown here is derived from an EMBL/GenBank/DDBJ whole genome shotgun (WGS) entry which is preliminary data.</text>
</comment>
<gene>
    <name evidence="5" type="ORF">EW146_g4128</name>
</gene>
<dbReference type="AlphaFoldDB" id="A0A4V3XF89"/>
<dbReference type="PROSITE" id="PS50082">
    <property type="entry name" value="WD_REPEATS_2"/>
    <property type="match status" value="1"/>
</dbReference>
<dbReference type="SUPFAM" id="SSF50978">
    <property type="entry name" value="WD40 repeat-like"/>
    <property type="match status" value="1"/>
</dbReference>
<evidence type="ECO:0000256" key="2">
    <source>
        <dbReference type="ARBA" id="ARBA00022737"/>
    </source>
</evidence>
<dbReference type="PROSITE" id="PS50294">
    <property type="entry name" value="WD_REPEATS_REGION"/>
    <property type="match status" value="1"/>
</dbReference>
<protein>
    <submittedName>
        <fullName evidence="5">Uncharacterized protein</fullName>
    </submittedName>
</protein>
<dbReference type="InterPro" id="IPR015943">
    <property type="entry name" value="WD40/YVTN_repeat-like_dom_sf"/>
</dbReference>
<name>A0A4V3XF89_9AGAM</name>
<dbReference type="InterPro" id="IPR001680">
    <property type="entry name" value="WD40_rpt"/>
</dbReference>
<dbReference type="Pfam" id="PF00400">
    <property type="entry name" value="WD40"/>
    <property type="match status" value="3"/>
</dbReference>
<proteinExistence type="predicted"/>
<keyword evidence="6" id="KW-1185">Reference proteome</keyword>
<feature type="repeat" description="WD" evidence="3">
    <location>
        <begin position="42"/>
        <end position="84"/>
    </location>
</feature>
<feature type="region of interest" description="Disordered" evidence="4">
    <location>
        <begin position="437"/>
        <end position="549"/>
    </location>
</feature>
<dbReference type="Proteomes" id="UP000310158">
    <property type="component" value="Unassembled WGS sequence"/>
</dbReference>
<feature type="compositionally biased region" description="Basic and acidic residues" evidence="4">
    <location>
        <begin position="526"/>
        <end position="549"/>
    </location>
</feature>
<dbReference type="SMART" id="SM00320">
    <property type="entry name" value="WD40"/>
    <property type="match status" value="3"/>
</dbReference>
<dbReference type="InterPro" id="IPR045151">
    <property type="entry name" value="DCAF8"/>
</dbReference>
<dbReference type="PANTHER" id="PTHR15574:SF40">
    <property type="entry name" value="WD AND TETRATRICOPEPTIDE REPEATS PROTEIN 1"/>
    <property type="match status" value="1"/>
</dbReference>
<dbReference type="PANTHER" id="PTHR15574">
    <property type="entry name" value="WD REPEAT DOMAIN-CONTAINING FAMILY"/>
    <property type="match status" value="1"/>
</dbReference>
<keyword evidence="2" id="KW-0677">Repeat</keyword>
<dbReference type="GO" id="GO:0080008">
    <property type="term" value="C:Cul4-RING E3 ubiquitin ligase complex"/>
    <property type="evidence" value="ECO:0007669"/>
    <property type="project" value="TreeGrafter"/>
</dbReference>
<keyword evidence="1 3" id="KW-0853">WD repeat</keyword>
<dbReference type="InterPro" id="IPR036322">
    <property type="entry name" value="WD40_repeat_dom_sf"/>
</dbReference>
<evidence type="ECO:0000313" key="5">
    <source>
        <dbReference type="EMBL" id="THH16523.1"/>
    </source>
</evidence>
<dbReference type="EMBL" id="SGPL01000153">
    <property type="protein sequence ID" value="THH16523.1"/>
    <property type="molecule type" value="Genomic_DNA"/>
</dbReference>
<dbReference type="PROSITE" id="PS00678">
    <property type="entry name" value="WD_REPEATS_1"/>
    <property type="match status" value="1"/>
</dbReference>
<feature type="compositionally biased region" description="Basic and acidic residues" evidence="4">
    <location>
        <begin position="480"/>
        <end position="489"/>
    </location>
</feature>
<evidence type="ECO:0000313" key="6">
    <source>
        <dbReference type="Proteomes" id="UP000310158"/>
    </source>
</evidence>
<sequence>MSSYLASSLGPVRSLKSGASSRARGEILGNYFDNGFRYSRKLSEHKSCVNALSFSNGDGKWLASAGDDRRVLLWDMHQENLEKSSCRFDGHRANIFTLDFSASNQYVYSTIISGGTDDTVMKYDLTRWTPQTTTITASSVNIFEQHSDTVRAVSCHPTQDEVFLSAGEDGKVLMHDGRTGSRMSQAEGTLQESTEVTGVQFHPRMDNIFLTSDNHGKNAFPVIFSLADPLPLAVCSGHNLPNGTAVPQRTRTFSNCCTIKVLIRQHGSFGGPGPDGDGYFSCGSDDFRGYVWKLPSSGALARRRRIIDEEGWRSKQWPGVTAYMDEHPGEKCVPLELSTPLCHLNGSYRQQYMASINRVERCIMMHSPSPSTPCGHDFSLSPTEVRKLPHEPSDDDRRLISVFHHDELMQSDEEDAEAHMIASFDVILRNEGDIGAFQYGRNPSPTSYADDEMEEDPELNSQNTEEGGSESEDEYDDTDDLRAFEETLDSRYFGVGHNPSQTIHADNEMEEGSEPNNQNTGGGDLQNEHDETDDLRAFEETIDSRYMRS</sequence>
<accession>A0A4V3XF89</accession>
<dbReference type="GO" id="GO:0005737">
    <property type="term" value="C:cytoplasm"/>
    <property type="evidence" value="ECO:0007669"/>
    <property type="project" value="TreeGrafter"/>
</dbReference>
<dbReference type="InterPro" id="IPR019775">
    <property type="entry name" value="WD40_repeat_CS"/>
</dbReference>
<dbReference type="Gene3D" id="2.130.10.10">
    <property type="entry name" value="YVTN repeat-like/Quinoprotein amine dehydrogenase"/>
    <property type="match status" value="1"/>
</dbReference>
<evidence type="ECO:0000256" key="1">
    <source>
        <dbReference type="ARBA" id="ARBA00022574"/>
    </source>
</evidence>
<reference evidence="5 6" key="1">
    <citation type="submission" date="2019-02" db="EMBL/GenBank/DDBJ databases">
        <title>Genome sequencing of the rare red list fungi Bondarzewia mesenterica.</title>
        <authorList>
            <person name="Buettner E."/>
            <person name="Kellner H."/>
        </authorList>
    </citation>
    <scope>NUCLEOTIDE SEQUENCE [LARGE SCALE GENOMIC DNA]</scope>
    <source>
        <strain evidence="5 6">DSM 108281</strain>
    </source>
</reference>